<dbReference type="EnsemblMetazoa" id="XM_038207869.1">
    <property type="protein sequence ID" value="XP_038063797.1"/>
    <property type="gene ID" value="LOC119734375"/>
</dbReference>
<dbReference type="AlphaFoldDB" id="A0A914AJ99"/>
<evidence type="ECO:0000256" key="8">
    <source>
        <dbReference type="RuleBase" id="RU003732"/>
    </source>
</evidence>
<feature type="transmembrane region" description="Helical" evidence="10">
    <location>
        <begin position="94"/>
        <end position="116"/>
    </location>
</feature>
<feature type="transmembrane region" description="Helical" evidence="10">
    <location>
        <begin position="596"/>
        <end position="615"/>
    </location>
</feature>
<feature type="binding site" evidence="6">
    <location>
        <position position="449"/>
    </location>
    <ligand>
        <name>Na(+)</name>
        <dbReference type="ChEBI" id="CHEBI:29101"/>
        <label>1</label>
    </ligand>
</feature>
<evidence type="ECO:0000256" key="6">
    <source>
        <dbReference type="PIRSR" id="PIRSR600175-1"/>
    </source>
</evidence>
<feature type="transmembrane region" description="Helical" evidence="10">
    <location>
        <begin position="345"/>
        <end position="366"/>
    </location>
</feature>
<dbReference type="PRINTS" id="PR00176">
    <property type="entry name" value="NANEUSMPORT"/>
</dbReference>
<proteinExistence type="inferred from homology"/>
<feature type="transmembrane region" description="Helical" evidence="10">
    <location>
        <begin position="63"/>
        <end position="82"/>
    </location>
</feature>
<dbReference type="OrthoDB" id="6581954at2759"/>
<feature type="transmembrane region" description="Helical" evidence="10">
    <location>
        <begin position="378"/>
        <end position="403"/>
    </location>
</feature>
<dbReference type="RefSeq" id="XP_038063797.1">
    <property type="nucleotide sequence ID" value="XM_038207869.1"/>
</dbReference>
<feature type="binding site" evidence="6">
    <location>
        <position position="452"/>
    </location>
    <ligand>
        <name>Na(+)</name>
        <dbReference type="ChEBI" id="CHEBI:29101"/>
        <label>1</label>
    </ligand>
</feature>
<feature type="transmembrane region" description="Helical" evidence="10">
    <location>
        <begin position="511"/>
        <end position="534"/>
    </location>
</feature>
<feature type="region of interest" description="Disordered" evidence="9">
    <location>
        <begin position="30"/>
        <end position="55"/>
    </location>
</feature>
<feature type="binding site" evidence="6">
    <location>
        <position position="71"/>
    </location>
    <ligand>
        <name>Na(+)</name>
        <dbReference type="ChEBI" id="CHEBI:29101"/>
        <label>1</label>
    </ligand>
</feature>
<evidence type="ECO:0000256" key="11">
    <source>
        <dbReference type="SAM" id="SignalP"/>
    </source>
</evidence>
<evidence type="ECO:0000256" key="4">
    <source>
        <dbReference type="ARBA" id="ARBA00022989"/>
    </source>
</evidence>
<reference evidence="12" key="1">
    <citation type="submission" date="2022-11" db="UniProtKB">
        <authorList>
            <consortium name="EnsemblMetazoa"/>
        </authorList>
    </citation>
    <scope>IDENTIFICATION</scope>
</reference>
<feature type="transmembrane region" description="Helical" evidence="10">
    <location>
        <begin position="267"/>
        <end position="284"/>
    </location>
</feature>
<feature type="binding site" evidence="6">
    <location>
        <position position="453"/>
    </location>
    <ligand>
        <name>Na(+)</name>
        <dbReference type="ChEBI" id="CHEBI:29101"/>
        <label>1</label>
    </ligand>
</feature>
<keyword evidence="7" id="KW-1015">Disulfide bond</keyword>
<sequence>MYAIVLHVFIIDLLLYNSVRMEDLQKQENGGVEAEVRTREGEPAEVEEVGDENKQRGNWSHPLDFVLSCLGLAVGLGNVWRFPFLCYRNGGGAFLIPYFLSLAFAGMPLVFMEINFGQYCSLGLMTCWRALPILKGLSYGQFLVCFYLTISYGVVITYTFYYFFISFTSSLPWIGCGKPWNTPMCSDLVVNCLSAGGVITSDNDCLPLTNLTDNELADLNITVLDSGNFSLTKYTDPLKAMRKSPSEEYWIRAVVQESASMNETGSIIWQLLLCLMISYLVVFLCQVKGIKSIGKVVYFTATFPYVVLVILLVRGLTLPGSEKGVYFFITPHWEYIIKPKVWLDAVVQIFYSLSVGTGGLHTLASYNKFHNNSYRDTMIVTLLNSATSLLAGFAIFSILGYMAHVQGKEVSEVARQGFGLAFVAYPEAVSRMPAAPLWSIMFFFMLITLGLDSQFVGVERLTTGLVDEFPNIFPPHRKTYVTLGMCLVLFLCSLSCITQTGPYWMSLLDNYGANFAMVLFAFLITAGLSWGYGVRRFMNDIRTMIGDRFVDALHFKWWLLNWVFLTPASMAIVLVFNWVSWTEPEYNGEYPPWAKAIGWIIMITTLVGIPGRVVFDLLREKGSLMDRLRIITSPLDSWGPALTQHREEAADVHRRHGTTMGGVVRPDDMLEMNANPRISKYAALNKEELEATV</sequence>
<feature type="binding site" evidence="6">
    <location>
        <position position="73"/>
    </location>
    <ligand>
        <name>Na(+)</name>
        <dbReference type="ChEBI" id="CHEBI:29101"/>
        <label>1</label>
    </ligand>
</feature>
<dbReference type="Proteomes" id="UP000887568">
    <property type="component" value="Unplaced"/>
</dbReference>
<dbReference type="Pfam" id="PF00209">
    <property type="entry name" value="SNF"/>
    <property type="match status" value="1"/>
</dbReference>
<feature type="transmembrane region" description="Helical" evidence="10">
    <location>
        <begin position="137"/>
        <end position="164"/>
    </location>
</feature>
<feature type="binding site" evidence="6">
    <location>
        <position position="78"/>
    </location>
    <ligand>
        <name>Na(+)</name>
        <dbReference type="ChEBI" id="CHEBI:29101"/>
        <label>1</label>
    </ligand>
</feature>
<evidence type="ECO:0000256" key="7">
    <source>
        <dbReference type="PIRSR" id="PIRSR600175-2"/>
    </source>
</evidence>
<dbReference type="PANTHER" id="PTHR11616">
    <property type="entry name" value="SODIUM/CHLORIDE DEPENDENT TRANSPORTER"/>
    <property type="match status" value="1"/>
</dbReference>
<feature type="signal peptide" evidence="11">
    <location>
        <begin position="1"/>
        <end position="21"/>
    </location>
</feature>
<dbReference type="PANTHER" id="PTHR11616:SF240">
    <property type="entry name" value="BLOATED TUBULES, ISOFORM B-RELATED"/>
    <property type="match status" value="1"/>
</dbReference>
<keyword evidence="6" id="KW-0915">Sodium</keyword>
<feature type="transmembrane region" description="Helical" evidence="10">
    <location>
        <begin position="555"/>
        <end position="576"/>
    </location>
</feature>
<dbReference type="GO" id="GO:0005886">
    <property type="term" value="C:plasma membrane"/>
    <property type="evidence" value="ECO:0007669"/>
    <property type="project" value="TreeGrafter"/>
</dbReference>
<protein>
    <recommendedName>
        <fullName evidence="8">Transporter</fullName>
    </recommendedName>
</protein>
<feature type="disulfide bond" evidence="7">
    <location>
        <begin position="176"/>
        <end position="185"/>
    </location>
</feature>
<name>A0A914AJ99_PATMI</name>
<keyword evidence="8" id="KW-0769">Symport</keyword>
<feature type="binding site" evidence="6">
    <location>
        <position position="74"/>
    </location>
    <ligand>
        <name>Na(+)</name>
        <dbReference type="ChEBI" id="CHEBI:29101"/>
        <label>1</label>
    </ligand>
</feature>
<keyword evidence="6" id="KW-0479">Metal-binding</keyword>
<evidence type="ECO:0000256" key="10">
    <source>
        <dbReference type="SAM" id="Phobius"/>
    </source>
</evidence>
<keyword evidence="2 8" id="KW-0813">Transport</keyword>
<comment type="subcellular location">
    <subcellularLocation>
        <location evidence="1">Membrane</location>
        <topology evidence="1">Multi-pass membrane protein</topology>
    </subcellularLocation>
</comment>
<dbReference type="OMA" id="SEEYWIR"/>
<keyword evidence="5 10" id="KW-0472">Membrane</keyword>
<dbReference type="GeneID" id="119734375"/>
<feature type="binding site" evidence="6">
    <location>
        <position position="384"/>
    </location>
    <ligand>
        <name>Na(+)</name>
        <dbReference type="ChEBI" id="CHEBI:29101"/>
        <label>1</label>
    </ligand>
</feature>
<keyword evidence="3 8" id="KW-0812">Transmembrane</keyword>
<evidence type="ECO:0000313" key="12">
    <source>
        <dbReference type="EnsemblMetazoa" id="XP_038063797.1"/>
    </source>
</evidence>
<evidence type="ECO:0000256" key="2">
    <source>
        <dbReference type="ARBA" id="ARBA00022448"/>
    </source>
</evidence>
<feature type="transmembrane region" description="Helical" evidence="10">
    <location>
        <begin position="296"/>
        <end position="316"/>
    </location>
</feature>
<dbReference type="InterPro" id="IPR037272">
    <property type="entry name" value="SNS_sf"/>
</dbReference>
<comment type="similarity">
    <text evidence="8">Belongs to the sodium:neurotransmitter symporter (SNF) (TC 2.A.22) family.</text>
</comment>
<organism evidence="12 13">
    <name type="scientific">Patiria miniata</name>
    <name type="common">Bat star</name>
    <name type="synonym">Asterina miniata</name>
    <dbReference type="NCBI Taxonomy" id="46514"/>
    <lineage>
        <taxon>Eukaryota</taxon>
        <taxon>Metazoa</taxon>
        <taxon>Echinodermata</taxon>
        <taxon>Eleutherozoa</taxon>
        <taxon>Asterozoa</taxon>
        <taxon>Asteroidea</taxon>
        <taxon>Valvatacea</taxon>
        <taxon>Valvatida</taxon>
        <taxon>Asterinidae</taxon>
        <taxon>Patiria</taxon>
    </lineage>
</organism>
<evidence type="ECO:0000256" key="1">
    <source>
        <dbReference type="ARBA" id="ARBA00004141"/>
    </source>
</evidence>
<dbReference type="GO" id="GO:0046872">
    <property type="term" value="F:metal ion binding"/>
    <property type="evidence" value="ECO:0007669"/>
    <property type="project" value="UniProtKB-KW"/>
</dbReference>
<feature type="transmembrane region" description="Helical" evidence="10">
    <location>
        <begin position="479"/>
        <end position="505"/>
    </location>
</feature>
<accession>A0A914AJ99</accession>
<feature type="binding site" evidence="6">
    <location>
        <position position="352"/>
    </location>
    <ligand>
        <name>Na(+)</name>
        <dbReference type="ChEBI" id="CHEBI:29101"/>
        <label>2</label>
    </ligand>
</feature>
<dbReference type="GO" id="GO:0015375">
    <property type="term" value="F:glycine:sodium symporter activity"/>
    <property type="evidence" value="ECO:0007669"/>
    <property type="project" value="TreeGrafter"/>
</dbReference>
<keyword evidence="11" id="KW-0732">Signal</keyword>
<keyword evidence="4 10" id="KW-1133">Transmembrane helix</keyword>
<dbReference type="InterPro" id="IPR000175">
    <property type="entry name" value="Na/ntran_symport"/>
</dbReference>
<dbReference type="PROSITE" id="PS00610">
    <property type="entry name" value="NA_NEUROTRAN_SYMP_1"/>
    <property type="match status" value="1"/>
</dbReference>
<feature type="transmembrane region" description="Helical" evidence="10">
    <location>
        <begin position="437"/>
        <end position="458"/>
    </location>
</feature>
<keyword evidence="13" id="KW-1185">Reference proteome</keyword>
<dbReference type="SUPFAM" id="SSF161070">
    <property type="entry name" value="SNF-like"/>
    <property type="match status" value="1"/>
</dbReference>
<evidence type="ECO:0000313" key="13">
    <source>
        <dbReference type="Proteomes" id="UP000887568"/>
    </source>
</evidence>
<evidence type="ECO:0000256" key="3">
    <source>
        <dbReference type="ARBA" id="ARBA00022692"/>
    </source>
</evidence>
<evidence type="ECO:0000256" key="5">
    <source>
        <dbReference type="ARBA" id="ARBA00023136"/>
    </source>
</evidence>
<feature type="chain" id="PRO_5036696145" description="Transporter" evidence="11">
    <location>
        <begin position="22"/>
        <end position="693"/>
    </location>
</feature>
<dbReference type="PROSITE" id="PS00754">
    <property type="entry name" value="NA_NEUROTRAN_SYMP_2"/>
    <property type="match status" value="1"/>
</dbReference>
<evidence type="ECO:0000256" key="9">
    <source>
        <dbReference type="SAM" id="MobiDB-lite"/>
    </source>
</evidence>
<dbReference type="PROSITE" id="PS50267">
    <property type="entry name" value="NA_NEUROTRAN_SYMP_3"/>
    <property type="match status" value="1"/>
</dbReference>